<dbReference type="Proteomes" id="UP000694892">
    <property type="component" value="Unassembled WGS sequence"/>
</dbReference>
<sequence length="143" mass="15873">MPLYNPISPYIHPYVPIYRHVSLYAPILTDCQSINIGCWAPKPYGPHTHGSRDPPPVLVNVPYGDYGGLYRSTGPNTDNWDPPKRRTPFIQRITYIQAVSALLPPAHSVRNEPTLSLCEEGPAADTVGVCAEQIRPQSVLLQE</sequence>
<proteinExistence type="predicted"/>
<protein>
    <submittedName>
        <fullName evidence="1">Uncharacterized protein</fullName>
    </submittedName>
</protein>
<evidence type="ECO:0000313" key="1">
    <source>
        <dbReference type="EMBL" id="OCT55618.1"/>
    </source>
</evidence>
<dbReference type="EMBL" id="KV480798">
    <property type="protein sequence ID" value="OCT55618.1"/>
    <property type="molecule type" value="Genomic_DNA"/>
</dbReference>
<gene>
    <name evidence="1" type="ORF">XELAEV_18000402mg</name>
</gene>
<reference evidence="1" key="1">
    <citation type="submission" date="2016-05" db="EMBL/GenBank/DDBJ databases">
        <title>WGS assembly of Xenopus laevis.</title>
        <authorList>
            <person name="Session A."/>
            <person name="Uno Y."/>
            <person name="Kwon T."/>
            <person name="Chapman J."/>
            <person name="Toyoda A."/>
            <person name="Takahashi S."/>
            <person name="Fukui A."/>
            <person name="Hikosaka A."/>
            <person name="Putnam N."/>
            <person name="Stites J."/>
            <person name="Van Heeringen S."/>
            <person name="Quigley I."/>
            <person name="Heinz S."/>
            <person name="Hellsten U."/>
            <person name="Lyons J."/>
            <person name="Suzuki A."/>
            <person name="Kondo M."/>
            <person name="Ogino H."/>
            <person name="Ochi H."/>
            <person name="Bogdanovic O."/>
            <person name="Lister R."/>
            <person name="Georgiou G."/>
            <person name="Paranjpe S."/>
            <person name="Van Kruijsbergen I."/>
            <person name="Mozaffari S."/>
            <person name="Shu S."/>
            <person name="Schmutz J."/>
            <person name="Jenkins J."/>
            <person name="Grimwood J."/>
            <person name="Carlson J."/>
            <person name="Mitros T."/>
            <person name="Simakov O."/>
            <person name="Heald R."/>
            <person name="Miller K."/>
            <person name="Haudenschild C."/>
            <person name="Kuroki Y."/>
            <person name="Tanaka T."/>
            <person name="Michiue T."/>
            <person name="Watanabe M."/>
            <person name="Kinoshita T."/>
            <person name="Ohta Y."/>
            <person name="Mawaribuchi S."/>
            <person name="Suzuki Y."/>
            <person name="Haramoto Y."/>
            <person name="Yamamoto T."/>
            <person name="Takagi C."/>
            <person name="Kitzman J."/>
            <person name="Shendure J."/>
            <person name="Nakayama T."/>
            <person name="Izutsu Y."/>
            <person name="Robert J."/>
            <person name="Dichmann D."/>
            <person name="Flajnik M."/>
            <person name="Houston D."/>
            <person name="Marcotte E."/>
            <person name="Wallingford J."/>
            <person name="Ito Y."/>
            <person name="Asashima M."/>
            <person name="Ueno N."/>
            <person name="Matsuda Y."/>
            <person name="Jan Veenstra G."/>
            <person name="Fujiyama A."/>
            <person name="Harland R."/>
            <person name="Taira M."/>
            <person name="Rokhsar D.S."/>
        </authorList>
    </citation>
    <scope>NUCLEOTIDE SEQUENCE</scope>
    <source>
        <strain evidence="1">J</strain>
        <tissue evidence="1">Blood</tissue>
    </source>
</reference>
<dbReference type="AlphaFoldDB" id="A0A974BPI5"/>
<accession>A0A974BPI5</accession>
<organism evidence="1">
    <name type="scientific">Xenopus laevis</name>
    <name type="common">African clawed frog</name>
    <dbReference type="NCBI Taxonomy" id="8355"/>
    <lineage>
        <taxon>Eukaryota</taxon>
        <taxon>Metazoa</taxon>
        <taxon>Chordata</taxon>
        <taxon>Craniata</taxon>
        <taxon>Vertebrata</taxon>
        <taxon>Euteleostomi</taxon>
        <taxon>Amphibia</taxon>
        <taxon>Batrachia</taxon>
        <taxon>Anura</taxon>
        <taxon>Pipoidea</taxon>
        <taxon>Pipidae</taxon>
        <taxon>Xenopodinae</taxon>
        <taxon>Xenopus</taxon>
        <taxon>Xenopus</taxon>
    </lineage>
</organism>
<name>A0A974BPI5_XENLA</name>